<dbReference type="InterPro" id="IPR001647">
    <property type="entry name" value="HTH_TetR"/>
</dbReference>
<dbReference type="PRINTS" id="PR00455">
    <property type="entry name" value="HTHTETR"/>
</dbReference>
<dbReference type="OrthoDB" id="9780939at2"/>
<feature type="DNA-binding region" description="H-T-H motif" evidence="2">
    <location>
        <begin position="36"/>
        <end position="55"/>
    </location>
</feature>
<dbReference type="PROSITE" id="PS50977">
    <property type="entry name" value="HTH_TETR_2"/>
    <property type="match status" value="1"/>
</dbReference>
<dbReference type="SUPFAM" id="SSF46689">
    <property type="entry name" value="Homeodomain-like"/>
    <property type="match status" value="1"/>
</dbReference>
<dbReference type="PROSITE" id="PS01081">
    <property type="entry name" value="HTH_TETR_1"/>
    <property type="match status" value="1"/>
</dbReference>
<reference evidence="4 5" key="1">
    <citation type="submission" date="2017-02" db="EMBL/GenBank/DDBJ databases">
        <title>The complete genomic sequence of a novel cold adapted crude oil-degrading bacterium Planococcus qaidamina Y42.</title>
        <authorList>
            <person name="Yang R."/>
        </authorList>
    </citation>
    <scope>NUCLEOTIDE SEQUENCE [LARGE SCALE GENOMIC DNA]</scope>
    <source>
        <strain evidence="4 5">Y42</strain>
    </source>
</reference>
<organism evidence="4 5">
    <name type="scientific">Planococcus lenghuensis</name>
    <dbReference type="NCBI Taxonomy" id="2213202"/>
    <lineage>
        <taxon>Bacteria</taxon>
        <taxon>Bacillati</taxon>
        <taxon>Bacillota</taxon>
        <taxon>Bacilli</taxon>
        <taxon>Bacillales</taxon>
        <taxon>Caryophanaceae</taxon>
        <taxon>Planococcus</taxon>
    </lineage>
</organism>
<feature type="domain" description="HTH tetR-type" evidence="3">
    <location>
        <begin position="13"/>
        <end position="73"/>
    </location>
</feature>
<sequence length="215" mass="25142">MGKILDKFESLEPDKQQRILAAALAEFAENGFAQASTNRIVKAAEVGKGILFYYFQSKKGLYEYLVNYSLDVMLEHYLKRIDETEPDFIERLRQAAQAKMETYIKYRHVFSFMATVMLQKDSALPAHLETRLGEMTALAYEKLYSGIDRNRFRAGIDVEKAFQLIRWSIEGYQNDLTKQLEGKKLSEIDLNPYWEEFYGYLDVLKESFYEKGDRT</sequence>
<accession>A0A1Q2KUM1</accession>
<evidence type="ECO:0000313" key="5">
    <source>
        <dbReference type="Proteomes" id="UP000188184"/>
    </source>
</evidence>
<dbReference type="Pfam" id="PF00440">
    <property type="entry name" value="TetR_N"/>
    <property type="match status" value="1"/>
</dbReference>
<keyword evidence="5" id="KW-1185">Reference proteome</keyword>
<evidence type="ECO:0000259" key="3">
    <source>
        <dbReference type="PROSITE" id="PS50977"/>
    </source>
</evidence>
<name>A0A1Q2KUM1_9BACL</name>
<dbReference type="Proteomes" id="UP000188184">
    <property type="component" value="Chromosome"/>
</dbReference>
<evidence type="ECO:0000256" key="1">
    <source>
        <dbReference type="ARBA" id="ARBA00023125"/>
    </source>
</evidence>
<protein>
    <submittedName>
        <fullName evidence="4">TetR family transcriptional regulator</fullName>
    </submittedName>
</protein>
<proteinExistence type="predicted"/>
<dbReference type="EMBL" id="CP019640">
    <property type="protein sequence ID" value="AQQ51843.1"/>
    <property type="molecule type" value="Genomic_DNA"/>
</dbReference>
<dbReference type="Gene3D" id="1.10.10.60">
    <property type="entry name" value="Homeodomain-like"/>
    <property type="match status" value="1"/>
</dbReference>
<dbReference type="InterPro" id="IPR009057">
    <property type="entry name" value="Homeodomain-like_sf"/>
</dbReference>
<dbReference type="AlphaFoldDB" id="A0A1Q2KUM1"/>
<dbReference type="GO" id="GO:0000976">
    <property type="term" value="F:transcription cis-regulatory region binding"/>
    <property type="evidence" value="ECO:0007669"/>
    <property type="project" value="TreeGrafter"/>
</dbReference>
<dbReference type="InterPro" id="IPR023772">
    <property type="entry name" value="DNA-bd_HTH_TetR-type_CS"/>
</dbReference>
<dbReference type="RefSeq" id="WP_077587715.1">
    <property type="nucleotide sequence ID" value="NZ_CP019640.1"/>
</dbReference>
<gene>
    <name evidence="4" type="ORF">B0X71_01055</name>
</gene>
<dbReference type="PANTHER" id="PTHR30055">
    <property type="entry name" value="HTH-TYPE TRANSCRIPTIONAL REGULATOR RUTR"/>
    <property type="match status" value="1"/>
</dbReference>
<dbReference type="InterPro" id="IPR036271">
    <property type="entry name" value="Tet_transcr_reg_TetR-rel_C_sf"/>
</dbReference>
<dbReference type="PANTHER" id="PTHR30055:SF226">
    <property type="entry name" value="HTH-TYPE TRANSCRIPTIONAL REGULATOR PKSA"/>
    <property type="match status" value="1"/>
</dbReference>
<dbReference type="KEGG" id="pmar:B0X71_01055"/>
<evidence type="ECO:0000313" key="4">
    <source>
        <dbReference type="EMBL" id="AQQ51843.1"/>
    </source>
</evidence>
<dbReference type="InterPro" id="IPR050109">
    <property type="entry name" value="HTH-type_TetR-like_transc_reg"/>
</dbReference>
<dbReference type="SUPFAM" id="SSF48498">
    <property type="entry name" value="Tetracyclin repressor-like, C-terminal domain"/>
    <property type="match status" value="1"/>
</dbReference>
<evidence type="ECO:0000256" key="2">
    <source>
        <dbReference type="PROSITE-ProRule" id="PRU00335"/>
    </source>
</evidence>
<dbReference type="Gene3D" id="1.10.357.10">
    <property type="entry name" value="Tetracycline Repressor, domain 2"/>
    <property type="match status" value="1"/>
</dbReference>
<dbReference type="GO" id="GO:0003700">
    <property type="term" value="F:DNA-binding transcription factor activity"/>
    <property type="evidence" value="ECO:0007669"/>
    <property type="project" value="TreeGrafter"/>
</dbReference>
<keyword evidence="1 2" id="KW-0238">DNA-binding</keyword>